<evidence type="ECO:0000313" key="2">
    <source>
        <dbReference type="EMBL" id="AJQ21057.1"/>
    </source>
</evidence>
<dbReference type="InterPro" id="IPR044925">
    <property type="entry name" value="His-Me_finger_sf"/>
</dbReference>
<dbReference type="Proteomes" id="UP000032400">
    <property type="component" value="Segment"/>
</dbReference>
<dbReference type="EMBL" id="KP708985">
    <property type="protein sequence ID" value="AJQ21057.1"/>
    <property type="molecule type" value="Genomic_DNA"/>
</dbReference>
<protein>
    <recommendedName>
        <fullName evidence="1">HNH nuclease domain-containing protein</fullName>
    </recommendedName>
</protein>
<dbReference type="Pfam" id="PF13392">
    <property type="entry name" value="HNH_3"/>
    <property type="match status" value="1"/>
</dbReference>
<dbReference type="SUPFAM" id="SSF54060">
    <property type="entry name" value="His-Me finger endonucleases"/>
    <property type="match status" value="1"/>
</dbReference>
<sequence>MIIYHPDTGRFFRKFMRGTKETAIGVNSAGYKVMWYRGKVRPAHQVACELMGVDIAPGYVVDHINRDRTDNRWCNLRVVEDRVNRHNRGQTGGRQLPTGIRVTSSGKYQARIRVDGKLLSLGSYGDLASAVKAYEDFKLSIK</sequence>
<keyword evidence="3" id="KW-1185">Reference proteome</keyword>
<dbReference type="KEGG" id="vg:26626918"/>
<accession>A0A0C5PVG8</accession>
<dbReference type="SUPFAM" id="SSF54171">
    <property type="entry name" value="DNA-binding domain"/>
    <property type="match status" value="1"/>
</dbReference>
<gene>
    <name evidence="2" type="ORF">SU503_15</name>
</gene>
<dbReference type="Gene3D" id="3.90.75.20">
    <property type="match status" value="1"/>
</dbReference>
<dbReference type="InterPro" id="IPR016177">
    <property type="entry name" value="DNA-bd_dom_sf"/>
</dbReference>
<dbReference type="OrthoDB" id="21336at10239"/>
<feature type="domain" description="HNH nuclease" evidence="1">
    <location>
        <begin position="42"/>
        <end position="85"/>
    </location>
</feature>
<dbReference type="RefSeq" id="YP_009199899.1">
    <property type="nucleotide sequence ID" value="NC_028816.1"/>
</dbReference>
<name>A0A0C5PVG8_9CAUD</name>
<proteinExistence type="predicted"/>
<reference evidence="2 3" key="1">
    <citation type="submission" date="2015-01" db="EMBL/GenBank/DDBJ databases">
        <title>A suggested new bacteriophage genus, Kp34likevirus, within the Autographivirinae subfamily of Podoviridae.</title>
        <authorList>
            <person name="Eriksson H."/>
            <person name="Maciejewska B."/>
            <person name="Latka A."/>
            <person name="Majkowska-Skrobek G."/>
            <person name="Hellstrand M."/>
            <person name="Melefors O."/>
            <person name="Wang J.-T."/>
            <person name="Kropinski A.M."/>
            <person name="Drulis-Kawa Z."/>
            <person name="Nilsson A.S."/>
        </authorList>
    </citation>
    <scope>NUCLEOTIDE SEQUENCE [LARGE SCALE GENOMIC DNA]</scope>
</reference>
<evidence type="ECO:0000259" key="1">
    <source>
        <dbReference type="Pfam" id="PF13392"/>
    </source>
</evidence>
<evidence type="ECO:0000313" key="3">
    <source>
        <dbReference type="Proteomes" id="UP000032400"/>
    </source>
</evidence>
<organism evidence="2 3">
    <name type="scientific">Klebsiella phage vB_KpnP_SU503</name>
    <dbReference type="NCBI Taxonomy" id="1610834"/>
    <lineage>
        <taxon>Viruses</taxon>
        <taxon>Duplodnaviria</taxon>
        <taxon>Heunggongvirae</taxon>
        <taxon>Uroviricota</taxon>
        <taxon>Caudoviricetes</taxon>
        <taxon>Autographivirales</taxon>
        <taxon>Autoscriptoviridae</taxon>
        <taxon>Slopekvirinae</taxon>
        <taxon>Drulisvirus</taxon>
        <taxon>Drulisvirus SU503</taxon>
    </lineage>
</organism>
<dbReference type="GO" id="GO:0003677">
    <property type="term" value="F:DNA binding"/>
    <property type="evidence" value="ECO:0007669"/>
    <property type="project" value="InterPro"/>
</dbReference>
<dbReference type="GeneID" id="26626918"/>
<dbReference type="InterPro" id="IPR003615">
    <property type="entry name" value="HNH_nuc"/>
</dbReference>